<dbReference type="Pfam" id="PF04166">
    <property type="entry name" value="PdxA"/>
    <property type="match status" value="1"/>
</dbReference>
<dbReference type="EMBL" id="BBLT01000004">
    <property type="protein sequence ID" value="GAL84969.1"/>
    <property type="molecule type" value="Genomic_DNA"/>
</dbReference>
<dbReference type="PANTHER" id="PTHR30004">
    <property type="entry name" value="4-HYDROXYTHREONINE-4-PHOSPHATE DEHYDROGENASE"/>
    <property type="match status" value="1"/>
</dbReference>
<evidence type="ECO:0000313" key="5">
    <source>
        <dbReference type="Proteomes" id="UP000030185"/>
    </source>
</evidence>
<dbReference type="Proteomes" id="UP000030185">
    <property type="component" value="Unassembled WGS sequence"/>
</dbReference>
<dbReference type="GO" id="GO:0016491">
    <property type="term" value="F:oxidoreductase activity"/>
    <property type="evidence" value="ECO:0007669"/>
    <property type="project" value="UniProtKB-KW"/>
</dbReference>
<comment type="caution">
    <text evidence="4">The sequence shown here is derived from an EMBL/GenBank/DDBJ whole genome shotgun (WGS) entry which is preliminary data.</text>
</comment>
<dbReference type="SUPFAM" id="SSF53659">
    <property type="entry name" value="Isocitrate/Isopropylmalate dehydrogenase-like"/>
    <property type="match status" value="1"/>
</dbReference>
<organism evidence="4 5">
    <name type="scientific">Sporocytophaga myxococcoides</name>
    <dbReference type="NCBI Taxonomy" id="153721"/>
    <lineage>
        <taxon>Bacteria</taxon>
        <taxon>Pseudomonadati</taxon>
        <taxon>Bacteroidota</taxon>
        <taxon>Cytophagia</taxon>
        <taxon>Cytophagales</taxon>
        <taxon>Cytophagaceae</taxon>
        <taxon>Sporocytophaga</taxon>
    </lineage>
</organism>
<keyword evidence="2" id="KW-0560">Oxidoreductase</keyword>
<dbReference type="eggNOG" id="COG1995">
    <property type="taxonomic scope" value="Bacteria"/>
</dbReference>
<dbReference type="STRING" id="153721.MYP_2197"/>
<evidence type="ECO:0000256" key="3">
    <source>
        <dbReference type="ARBA" id="ARBA00023027"/>
    </source>
</evidence>
<protein>
    <submittedName>
        <fullName evidence="4">Pyridoxal phosphate biosynthesis protein</fullName>
    </submittedName>
</protein>
<dbReference type="PANTHER" id="PTHR30004:SF6">
    <property type="entry name" value="D-THREONATE 4-PHOSPHATE DEHYDROGENASE"/>
    <property type="match status" value="1"/>
</dbReference>
<dbReference type="AlphaFoldDB" id="A0A098LEW3"/>
<name>A0A098LEW3_9BACT</name>
<evidence type="ECO:0000313" key="4">
    <source>
        <dbReference type="EMBL" id="GAL84969.1"/>
    </source>
</evidence>
<dbReference type="GO" id="GO:0046872">
    <property type="term" value="F:metal ion binding"/>
    <property type="evidence" value="ECO:0007669"/>
    <property type="project" value="UniProtKB-KW"/>
</dbReference>
<evidence type="ECO:0000256" key="2">
    <source>
        <dbReference type="ARBA" id="ARBA00023002"/>
    </source>
</evidence>
<reference evidence="4 5" key="1">
    <citation type="submission" date="2014-09" db="EMBL/GenBank/DDBJ databases">
        <title>Sporocytophaga myxococcoides PG-01 genome sequencing.</title>
        <authorList>
            <person name="Liu L."/>
            <person name="Gao P.J."/>
            <person name="Chen G.J."/>
            <person name="Wang L.S."/>
        </authorList>
    </citation>
    <scope>NUCLEOTIDE SEQUENCE [LARGE SCALE GENOMIC DNA]</scope>
    <source>
        <strain evidence="4 5">PG-01</strain>
    </source>
</reference>
<dbReference type="OrthoDB" id="9801783at2"/>
<gene>
    <name evidence="4" type="ORF">MYP_2197</name>
</gene>
<keyword evidence="5" id="KW-1185">Reference proteome</keyword>
<dbReference type="GO" id="GO:0051287">
    <property type="term" value="F:NAD binding"/>
    <property type="evidence" value="ECO:0007669"/>
    <property type="project" value="InterPro"/>
</dbReference>
<dbReference type="InterPro" id="IPR005255">
    <property type="entry name" value="PdxA_fam"/>
</dbReference>
<keyword evidence="3" id="KW-0520">NAD</keyword>
<dbReference type="RefSeq" id="WP_045462823.1">
    <property type="nucleotide sequence ID" value="NZ_BBLT01000004.1"/>
</dbReference>
<accession>A0A098LEW3</accession>
<dbReference type="NCBIfam" id="TIGR00557">
    <property type="entry name" value="pdxA"/>
    <property type="match status" value="1"/>
</dbReference>
<proteinExistence type="predicted"/>
<sequence length="342" mass="37592">MGYLTNNSEKPVIGITLGDFNGIGPEVIIKTLSDSRITKICLPIVYGSVKIFSKYKKLIETSEELHFHQTKNTEGVNPKKINIINCWEEDYEINPGKPTAESGQSAYISLSRAAEDLFSGKLDALVTAPINKKNIQSEEFKFPGHTEFFTHKSGVNDSLMLLVSEDLRVGVVTGHIPLSEVKKSLTKEKLLSKINVLYKALKNDFGILKPKIALLGLNPHAGEEGLLGKDEIELLTPLIEELKAKGVLIFGPFSADGFFGTKQYKKFDAVLGMYHDQGLIPFKTLAFDSGVNYTSGLPVIRTSPDHGTGYDIAGKNIANESSFREAVFLACDIVKNRKPVTV</sequence>
<evidence type="ECO:0000256" key="1">
    <source>
        <dbReference type="ARBA" id="ARBA00022723"/>
    </source>
</evidence>
<dbReference type="Gene3D" id="3.40.718.10">
    <property type="entry name" value="Isopropylmalate Dehydrogenase"/>
    <property type="match status" value="1"/>
</dbReference>
<keyword evidence="1" id="KW-0479">Metal-binding</keyword>